<evidence type="ECO:0000313" key="1">
    <source>
        <dbReference type="EMBL" id="GAA0464363.1"/>
    </source>
</evidence>
<gene>
    <name evidence="1" type="ORF">GCM10009544_28400</name>
</gene>
<organism evidence="1 2">
    <name type="scientific">Streptomyces stramineus</name>
    <dbReference type="NCBI Taxonomy" id="173861"/>
    <lineage>
        <taxon>Bacteria</taxon>
        <taxon>Bacillati</taxon>
        <taxon>Actinomycetota</taxon>
        <taxon>Actinomycetes</taxon>
        <taxon>Kitasatosporales</taxon>
        <taxon>Streptomycetaceae</taxon>
        <taxon>Streptomyces</taxon>
    </lineage>
</organism>
<evidence type="ECO:0000313" key="2">
    <source>
        <dbReference type="Proteomes" id="UP001499895"/>
    </source>
</evidence>
<keyword evidence="2" id="KW-1185">Reference proteome</keyword>
<sequence length="92" mass="9762">MTTLPLRDVELLLAEYNIGAWTPTASERSLAESLAFSGLSPSSLRAGLRQAPPGRLSDVLAPVTAAMETTAVIPSEELRPLRRLLDAVAPPP</sequence>
<protein>
    <submittedName>
        <fullName evidence="1">Uncharacterized protein</fullName>
    </submittedName>
</protein>
<comment type="caution">
    <text evidence="1">The sequence shown here is derived from an EMBL/GenBank/DDBJ whole genome shotgun (WGS) entry which is preliminary data.</text>
</comment>
<dbReference type="Proteomes" id="UP001499895">
    <property type="component" value="Unassembled WGS sequence"/>
</dbReference>
<reference evidence="1 2" key="1">
    <citation type="journal article" date="2019" name="Int. J. Syst. Evol. Microbiol.">
        <title>The Global Catalogue of Microorganisms (GCM) 10K type strain sequencing project: providing services to taxonomists for standard genome sequencing and annotation.</title>
        <authorList>
            <consortium name="The Broad Institute Genomics Platform"/>
            <consortium name="The Broad Institute Genome Sequencing Center for Infectious Disease"/>
            <person name="Wu L."/>
            <person name="Ma J."/>
        </authorList>
    </citation>
    <scope>NUCLEOTIDE SEQUENCE [LARGE SCALE GENOMIC DNA]</scope>
    <source>
        <strain evidence="1 2">JCM 10649</strain>
    </source>
</reference>
<name>A0ABN1A0B4_9ACTN</name>
<proteinExistence type="predicted"/>
<dbReference type="EMBL" id="BAAAHB010000026">
    <property type="protein sequence ID" value="GAA0464363.1"/>
    <property type="molecule type" value="Genomic_DNA"/>
</dbReference>
<accession>A0ABN1A0B4</accession>
<dbReference type="RefSeq" id="WP_344090114.1">
    <property type="nucleotide sequence ID" value="NZ_BAAAHB010000026.1"/>
</dbReference>